<comment type="caution">
    <text evidence="3">The sequence shown here is derived from an EMBL/GenBank/DDBJ whole genome shotgun (WGS) entry which is preliminary data.</text>
</comment>
<dbReference type="GO" id="GO:0007039">
    <property type="term" value="P:protein catabolic process in the vacuole"/>
    <property type="evidence" value="ECO:0007669"/>
    <property type="project" value="TreeGrafter"/>
</dbReference>
<keyword evidence="4" id="KW-1185">Reference proteome</keyword>
<feature type="domain" description="Nitrogen regulatory protein areA GATA-like" evidence="2">
    <location>
        <begin position="61"/>
        <end position="88"/>
    </location>
</feature>
<feature type="compositionally biased region" description="Polar residues" evidence="1">
    <location>
        <begin position="271"/>
        <end position="297"/>
    </location>
</feature>
<dbReference type="OrthoDB" id="5563539at2759"/>
<evidence type="ECO:0000256" key="1">
    <source>
        <dbReference type="SAM" id="MobiDB-lite"/>
    </source>
</evidence>
<dbReference type="PANTHER" id="PTHR28051:SF1">
    <property type="entry name" value="PROTEIN MTL1-RELATED"/>
    <property type="match status" value="1"/>
</dbReference>
<feature type="compositionally biased region" description="Polar residues" evidence="1">
    <location>
        <begin position="1"/>
        <end position="18"/>
    </location>
</feature>
<organism evidence="3 4">
    <name type="scientific">Aspergillus cristatus</name>
    <name type="common">Chinese Fuzhuan brick tea-fermentation fungus</name>
    <name type="synonym">Eurotium cristatum</name>
    <dbReference type="NCBI Taxonomy" id="573508"/>
    <lineage>
        <taxon>Eukaryota</taxon>
        <taxon>Fungi</taxon>
        <taxon>Dikarya</taxon>
        <taxon>Ascomycota</taxon>
        <taxon>Pezizomycotina</taxon>
        <taxon>Eurotiomycetes</taxon>
        <taxon>Eurotiomycetidae</taxon>
        <taxon>Eurotiales</taxon>
        <taxon>Aspergillaceae</taxon>
        <taxon>Aspergillus</taxon>
        <taxon>Aspergillus subgen. Aspergillus</taxon>
    </lineage>
</organism>
<dbReference type="STRING" id="573508.A0A1E3B4U4"/>
<feature type="compositionally biased region" description="Polar residues" evidence="1">
    <location>
        <begin position="369"/>
        <end position="381"/>
    </location>
</feature>
<protein>
    <recommendedName>
        <fullName evidence="2">Nitrogen regulatory protein areA GATA-like domain-containing protein</fullName>
    </recommendedName>
</protein>
<evidence type="ECO:0000313" key="3">
    <source>
        <dbReference type="EMBL" id="ODM15934.1"/>
    </source>
</evidence>
<feature type="region of interest" description="Disordered" evidence="1">
    <location>
        <begin position="369"/>
        <end position="390"/>
    </location>
</feature>
<dbReference type="InterPro" id="IPR013860">
    <property type="entry name" value="AreA_GATA"/>
</dbReference>
<feature type="region of interest" description="Disordered" evidence="1">
    <location>
        <begin position="176"/>
        <end position="220"/>
    </location>
</feature>
<name>A0A1E3B4U4_ASPCR</name>
<dbReference type="GO" id="GO:0005773">
    <property type="term" value="C:vacuole"/>
    <property type="evidence" value="ECO:0007669"/>
    <property type="project" value="GOC"/>
</dbReference>
<evidence type="ECO:0000313" key="4">
    <source>
        <dbReference type="Proteomes" id="UP000094569"/>
    </source>
</evidence>
<proteinExistence type="predicted"/>
<feature type="region of interest" description="Disordered" evidence="1">
    <location>
        <begin position="1"/>
        <end position="24"/>
    </location>
</feature>
<feature type="compositionally biased region" description="Low complexity" evidence="1">
    <location>
        <begin position="196"/>
        <end position="212"/>
    </location>
</feature>
<dbReference type="InterPro" id="IPR052292">
    <property type="entry name" value="Glucose_repression_reg"/>
</dbReference>
<gene>
    <name evidence="3" type="ORF">SI65_08775</name>
</gene>
<dbReference type="AlphaFoldDB" id="A0A1E3B4U4"/>
<accession>A0A1E3B4U4</accession>
<dbReference type="EMBL" id="JXNT01000014">
    <property type="protein sequence ID" value="ODM15934.1"/>
    <property type="molecule type" value="Genomic_DNA"/>
</dbReference>
<reference evidence="3 4" key="1">
    <citation type="journal article" date="2016" name="BMC Genomics">
        <title>Comparative genomic and transcriptomic analyses of the Fuzhuan brick tea-fermentation fungus Aspergillus cristatus.</title>
        <authorList>
            <person name="Ge Y."/>
            <person name="Wang Y."/>
            <person name="Liu Y."/>
            <person name="Tan Y."/>
            <person name="Ren X."/>
            <person name="Zhang X."/>
            <person name="Hyde K.D."/>
            <person name="Liu Y."/>
            <person name="Liu Z."/>
        </authorList>
    </citation>
    <scope>NUCLEOTIDE SEQUENCE [LARGE SCALE GENOMIC DNA]</scope>
    <source>
        <strain evidence="3 4">GZAAS20.1005</strain>
    </source>
</reference>
<dbReference type="PANTHER" id="PTHR28051">
    <property type="entry name" value="PROTEIN MTL1-RELATED"/>
    <property type="match status" value="1"/>
</dbReference>
<sequence length="442" mass="49548">MSQQQQQSDELVSSTPTEPSIDGQRCALQTPAADDTSLEEEPSRHVDYLSHDWREEDIWTSWRYMTRRKDVYSNGLRLENASWRTWAKVKFGLGTISPETLNWLKDCDVTWLYGPLKTSKNFGSDASPPPTHLTTPNMCQPRKPILKKKTASETMLQRSLSQHTLLQRAGALLKAKEAANAQDQSIPRSRHHEDQTGSTTPTAIAGTPTTASVSDIGSPNERRHIHFNNEVVQCIAIEAKDEEEEYGKYPTGLDDSLFSGNVAMTNQMLSNTVSGNMSSPRNNENKTIAPLPSTTLRGETPEPPASSLFERWFGSRSSPSPSPTPPKDSRRSSEPSANFLLDDDDDYDEYESNGGFDFSWQSNWQSKQVSSASTQIRPHSVNSEDDEDGLEMDRDFQLTYSDMFSLGEYSESPNAGIFDRVLDTVNTAKDIAHVIWNVGWRR</sequence>
<dbReference type="Proteomes" id="UP000094569">
    <property type="component" value="Unassembled WGS sequence"/>
</dbReference>
<feature type="region of interest" description="Disordered" evidence="1">
    <location>
        <begin position="271"/>
        <end position="346"/>
    </location>
</feature>
<dbReference type="GO" id="GO:0042149">
    <property type="term" value="P:cellular response to glucose starvation"/>
    <property type="evidence" value="ECO:0007669"/>
    <property type="project" value="TreeGrafter"/>
</dbReference>
<dbReference type="Pfam" id="PF08550">
    <property type="entry name" value="GATA_AreA"/>
    <property type="match status" value="1"/>
</dbReference>
<evidence type="ECO:0000259" key="2">
    <source>
        <dbReference type="Pfam" id="PF08550"/>
    </source>
</evidence>
<dbReference type="VEuPathDB" id="FungiDB:SI65_08775"/>